<dbReference type="EMBL" id="AABTCC010000004">
    <property type="protein sequence ID" value="EAI8858631.1"/>
    <property type="molecule type" value="Genomic_DNA"/>
</dbReference>
<keyword evidence="3" id="KW-0347">Helicase</keyword>
<evidence type="ECO:0000259" key="5">
    <source>
        <dbReference type="Pfam" id="PF02689"/>
    </source>
</evidence>
<dbReference type="Gene3D" id="3.40.50.300">
    <property type="entry name" value="P-loop containing nucleotide triphosphate hydrolases"/>
    <property type="match status" value="2"/>
</dbReference>
<dbReference type="Pfam" id="PF05970">
    <property type="entry name" value="PIF1"/>
    <property type="match status" value="1"/>
</dbReference>
<dbReference type="InterPro" id="IPR003840">
    <property type="entry name" value="DNA_helicase_dom"/>
</dbReference>
<feature type="domain" description="DNA helicase Pif1-like DEAD-box helicase" evidence="6">
    <location>
        <begin position="10"/>
        <end position="195"/>
    </location>
</feature>
<keyword evidence="4" id="KW-0067">ATP-binding</keyword>
<dbReference type="RefSeq" id="WP_002848968.1">
    <property type="nucleotide sequence ID" value="NZ_AACCWR020000013.1"/>
</dbReference>
<feature type="domain" description="DNA replication helicase" evidence="5">
    <location>
        <begin position="304"/>
        <end position="399"/>
    </location>
</feature>
<keyword evidence="1" id="KW-0547">Nucleotide-binding</keyword>
<dbReference type="OMA" id="SSAWESC"/>
<sequence>MLNDILNILNDSNLFLTGGGGVGKSYTIKEIISHYKSGFKNVVVLGSTGISAVGVGGVSCHSFFKFGISENFEELKLLDKKQKSKLNELKKILKNCDLLIIDEISMVSAELMEMISLRLIWSGFRGRVLLVGDFYQLPPVKKSVQNLLFSFNYAFSSNAWNSLNLTNVELRVSKRTKDISFYKILSKIRIGVIDDEICDFLKSKMVREIPNNITALFGRNYEADRLNEQRLNEINSNLETIVAKTKIYDNSLHSVALQKWISNLNSPCELRLKKGAKVMFLANKWGEYYNGEQGIIREFVKGDDGVEIILVQKDSGEIIGVEPHTYELYDYHMKDEELSQTLKANYMQFPLKLAYAITIHKSQGMSIEKFACNLDNIFANGQLYVALSRAISADGLYIQYTKNIDFADYLKKVVKIDNEVSDFYRNSKFIKENNI</sequence>
<dbReference type="GO" id="GO:0000723">
    <property type="term" value="P:telomere maintenance"/>
    <property type="evidence" value="ECO:0007669"/>
    <property type="project" value="InterPro"/>
</dbReference>
<gene>
    <name evidence="7" type="ORF">CX802_02035</name>
</gene>
<evidence type="ECO:0000256" key="4">
    <source>
        <dbReference type="ARBA" id="ARBA00022840"/>
    </source>
</evidence>
<organism evidence="7 8">
    <name type="scientific">Campylobacter fetus</name>
    <dbReference type="NCBI Taxonomy" id="196"/>
    <lineage>
        <taxon>Bacteria</taxon>
        <taxon>Pseudomonadati</taxon>
        <taxon>Campylobacterota</taxon>
        <taxon>Epsilonproteobacteria</taxon>
        <taxon>Campylobacterales</taxon>
        <taxon>Campylobacteraceae</taxon>
        <taxon>Campylobacter</taxon>
    </lineage>
</organism>
<proteinExistence type="predicted"/>
<dbReference type="GO" id="GO:0016787">
    <property type="term" value="F:hydrolase activity"/>
    <property type="evidence" value="ECO:0007669"/>
    <property type="project" value="UniProtKB-KW"/>
</dbReference>
<dbReference type="InterPro" id="IPR051055">
    <property type="entry name" value="PIF1_helicase"/>
</dbReference>
<dbReference type="InterPro" id="IPR027417">
    <property type="entry name" value="P-loop_NTPase"/>
</dbReference>
<dbReference type="PANTHER" id="PTHR47642:SF5">
    <property type="entry name" value="ATP-DEPENDENT DNA HELICASE"/>
    <property type="match status" value="1"/>
</dbReference>
<dbReference type="GO" id="GO:0003678">
    <property type="term" value="F:DNA helicase activity"/>
    <property type="evidence" value="ECO:0007669"/>
    <property type="project" value="InterPro"/>
</dbReference>
<dbReference type="SUPFAM" id="SSF52540">
    <property type="entry name" value="P-loop containing nucleoside triphosphate hydrolases"/>
    <property type="match status" value="2"/>
</dbReference>
<evidence type="ECO:0000313" key="7">
    <source>
        <dbReference type="EMBL" id="EAI8858631.1"/>
    </source>
</evidence>
<keyword evidence="2" id="KW-0378">Hydrolase</keyword>
<evidence type="ECO:0000256" key="1">
    <source>
        <dbReference type="ARBA" id="ARBA00022741"/>
    </source>
</evidence>
<accession>A0A5L8JCM9</accession>
<protein>
    <submittedName>
        <fullName evidence="7">AAA family ATPase</fullName>
    </submittedName>
</protein>
<dbReference type="GeneID" id="61064419"/>
<dbReference type="PANTHER" id="PTHR47642">
    <property type="entry name" value="ATP-DEPENDENT DNA HELICASE"/>
    <property type="match status" value="1"/>
</dbReference>
<name>A0A5L8JCM9_CAMFE</name>
<dbReference type="InterPro" id="IPR010285">
    <property type="entry name" value="DNA_helicase_pif1-like_DEAD"/>
</dbReference>
<dbReference type="CDD" id="cd18809">
    <property type="entry name" value="SF1_C_RecD"/>
    <property type="match status" value="1"/>
</dbReference>
<evidence type="ECO:0000259" key="6">
    <source>
        <dbReference type="Pfam" id="PF05970"/>
    </source>
</evidence>
<evidence type="ECO:0000256" key="2">
    <source>
        <dbReference type="ARBA" id="ARBA00022801"/>
    </source>
</evidence>
<dbReference type="Proteomes" id="UP000535509">
    <property type="component" value="Unassembled WGS sequence"/>
</dbReference>
<evidence type="ECO:0000313" key="8">
    <source>
        <dbReference type="Proteomes" id="UP000535509"/>
    </source>
</evidence>
<dbReference type="AlphaFoldDB" id="A0A5L8JCM9"/>
<comment type="caution">
    <text evidence="7">The sequence shown here is derived from an EMBL/GenBank/DDBJ whole genome shotgun (WGS) entry which is preliminary data.</text>
</comment>
<dbReference type="GO" id="GO:0006281">
    <property type="term" value="P:DNA repair"/>
    <property type="evidence" value="ECO:0007669"/>
    <property type="project" value="InterPro"/>
</dbReference>
<reference evidence="7 8" key="1">
    <citation type="submission" date="2018-06" db="EMBL/GenBank/DDBJ databases">
        <authorList>
            <consortium name="PulseNet: The National Subtyping Network for Foodborne Disease Surveillance"/>
            <person name="Tarr C.L."/>
            <person name="Trees E."/>
            <person name="Katz L.S."/>
            <person name="Carleton-Romer H.A."/>
            <person name="Stroika S."/>
            <person name="Kucerova Z."/>
            <person name="Roache K.F."/>
            <person name="Sabol A.L."/>
            <person name="Besser J."/>
            <person name="Gerner-Smidt P."/>
        </authorList>
    </citation>
    <scope>NUCLEOTIDE SEQUENCE [LARGE SCALE GENOMIC DNA]</scope>
    <source>
        <strain evidence="7 8">PNUSAC001503</strain>
    </source>
</reference>
<dbReference type="Pfam" id="PF02689">
    <property type="entry name" value="Herpes_Helicase"/>
    <property type="match status" value="1"/>
</dbReference>
<dbReference type="GO" id="GO:0005524">
    <property type="term" value="F:ATP binding"/>
    <property type="evidence" value="ECO:0007669"/>
    <property type="project" value="UniProtKB-KW"/>
</dbReference>
<keyword evidence="8" id="KW-1185">Reference proteome</keyword>
<evidence type="ECO:0000256" key="3">
    <source>
        <dbReference type="ARBA" id="ARBA00022806"/>
    </source>
</evidence>